<reference evidence="7 8" key="1">
    <citation type="journal article" date="2022" name="Plant J.">
        <title>Strategies of tolerance reflected in two North American maple genomes.</title>
        <authorList>
            <person name="McEvoy S.L."/>
            <person name="Sezen U.U."/>
            <person name="Trouern-Trend A."/>
            <person name="McMahon S.M."/>
            <person name="Schaberg P.G."/>
            <person name="Yang J."/>
            <person name="Wegrzyn J.L."/>
            <person name="Swenson N.G."/>
        </authorList>
    </citation>
    <scope>NUCLEOTIDE SEQUENCE [LARGE SCALE GENOMIC DNA]</scope>
    <source>
        <strain evidence="7">91603</strain>
    </source>
</reference>
<name>A0AAD5JF86_ACENE</name>
<keyword evidence="3" id="KW-0460">Magnesium</keyword>
<comment type="cofactor">
    <cofactor evidence="2">
        <name>Mg(2+)</name>
        <dbReference type="ChEBI" id="CHEBI:18420"/>
    </cofactor>
</comment>
<dbReference type="InterPro" id="IPR001906">
    <property type="entry name" value="Terpene_synth_N"/>
</dbReference>
<comment type="caution">
    <text evidence="7">The sequence shown here is derived from an EMBL/GenBank/DDBJ whole genome shotgun (WGS) entry which is preliminary data.</text>
</comment>
<dbReference type="InterPro" id="IPR008930">
    <property type="entry name" value="Terpenoid_cyclase/PrenylTrfase"/>
</dbReference>
<gene>
    <name evidence="7" type="ORF">LWI28_005262</name>
</gene>
<keyword evidence="5" id="KW-0456">Lyase</keyword>
<keyword evidence="8" id="KW-1185">Reference proteome</keyword>
<dbReference type="GO" id="GO:0010333">
    <property type="term" value="F:terpene synthase activity"/>
    <property type="evidence" value="ECO:0007669"/>
    <property type="project" value="InterPro"/>
</dbReference>
<dbReference type="GO" id="GO:0016114">
    <property type="term" value="P:terpenoid biosynthetic process"/>
    <property type="evidence" value="ECO:0007669"/>
    <property type="project" value="InterPro"/>
</dbReference>
<evidence type="ECO:0000256" key="1">
    <source>
        <dbReference type="ARBA" id="ARBA00001936"/>
    </source>
</evidence>
<comment type="cofactor">
    <cofactor evidence="1">
        <name>Mn(2+)</name>
        <dbReference type="ChEBI" id="CHEBI:29035"/>
    </cofactor>
</comment>
<evidence type="ECO:0000313" key="8">
    <source>
        <dbReference type="Proteomes" id="UP001064489"/>
    </source>
</evidence>
<dbReference type="SUPFAM" id="SSF48239">
    <property type="entry name" value="Terpenoid cyclases/Protein prenyltransferases"/>
    <property type="match status" value="1"/>
</dbReference>
<dbReference type="AlphaFoldDB" id="A0AAD5JF86"/>
<proteinExistence type="predicted"/>
<feature type="domain" description="Terpene synthase N-terminal" evidence="6">
    <location>
        <begin position="69"/>
        <end position="160"/>
    </location>
</feature>
<evidence type="ECO:0000256" key="5">
    <source>
        <dbReference type="ARBA" id="ARBA00023239"/>
    </source>
</evidence>
<evidence type="ECO:0000256" key="4">
    <source>
        <dbReference type="ARBA" id="ARBA00023211"/>
    </source>
</evidence>
<dbReference type="PANTHER" id="PTHR31225">
    <property type="entry name" value="OS04G0344100 PROTEIN-RELATED"/>
    <property type="match status" value="1"/>
</dbReference>
<dbReference type="InterPro" id="IPR050148">
    <property type="entry name" value="Terpene_synthase-like"/>
</dbReference>
<dbReference type="Gene3D" id="1.50.10.130">
    <property type="entry name" value="Terpene synthase, N-terminal domain"/>
    <property type="match status" value="1"/>
</dbReference>
<evidence type="ECO:0000313" key="7">
    <source>
        <dbReference type="EMBL" id="KAI9197828.1"/>
    </source>
</evidence>
<accession>A0AAD5JF86</accession>
<dbReference type="InterPro" id="IPR036965">
    <property type="entry name" value="Terpene_synth_N_sf"/>
</dbReference>
<dbReference type="Proteomes" id="UP001064489">
    <property type="component" value="Chromosome 13"/>
</dbReference>
<keyword evidence="4" id="KW-0464">Manganese</keyword>
<dbReference type="PANTHER" id="PTHR31225:SF245">
    <property type="entry name" value="(-)-ALPHA-TERPINEOL SYNTHASE-LIKE"/>
    <property type="match status" value="1"/>
</dbReference>
<organism evidence="7 8">
    <name type="scientific">Acer negundo</name>
    <name type="common">Box elder</name>
    <dbReference type="NCBI Taxonomy" id="4023"/>
    <lineage>
        <taxon>Eukaryota</taxon>
        <taxon>Viridiplantae</taxon>
        <taxon>Streptophyta</taxon>
        <taxon>Embryophyta</taxon>
        <taxon>Tracheophyta</taxon>
        <taxon>Spermatophyta</taxon>
        <taxon>Magnoliopsida</taxon>
        <taxon>eudicotyledons</taxon>
        <taxon>Gunneridae</taxon>
        <taxon>Pentapetalae</taxon>
        <taxon>rosids</taxon>
        <taxon>malvids</taxon>
        <taxon>Sapindales</taxon>
        <taxon>Sapindaceae</taxon>
        <taxon>Hippocastanoideae</taxon>
        <taxon>Acereae</taxon>
        <taxon>Acer</taxon>
    </lineage>
</organism>
<evidence type="ECO:0000256" key="2">
    <source>
        <dbReference type="ARBA" id="ARBA00001946"/>
    </source>
</evidence>
<evidence type="ECO:0000256" key="3">
    <source>
        <dbReference type="ARBA" id="ARBA00022842"/>
    </source>
</evidence>
<dbReference type="EMBL" id="JAJSOW010000002">
    <property type="protein sequence ID" value="KAI9197828.1"/>
    <property type="molecule type" value="Genomic_DNA"/>
</dbReference>
<dbReference type="Pfam" id="PF01397">
    <property type="entry name" value="Terpene_synth"/>
    <property type="match status" value="1"/>
</dbReference>
<protein>
    <recommendedName>
        <fullName evidence="6">Terpene synthase N-terminal domain-containing protein</fullName>
    </recommendedName>
</protein>
<evidence type="ECO:0000259" key="6">
    <source>
        <dbReference type="Pfam" id="PF01397"/>
    </source>
</evidence>
<sequence length="160" mass="18282">MASSSYIAAIPVSSFTGLQHYPKLVQQGASSCRIRVNKPAVQCVSTTNSKPESDQTVVIRRSANYKPSIWDDDYLQSLTNVYTGEVYTRRAKLLKEKVREMIGNVSEPLDRLELIDSLQRLGLAYHFEAEIKKTLQNVYNNRDVDRSWKKDNLYATSLEF</sequence>